<protein>
    <recommendedName>
        <fullName evidence="3">Reverse transcriptase zinc-binding domain-containing protein</fullName>
    </recommendedName>
</protein>
<sequence>MRILKNISIRIKENYYKVVWRWYLTPIRLNQIDKKYSKKCWRGCQENGTYIHMWWSCKYVQKFWENVFKEIKGITKIEIIGRPEIALLSFMDNIQVSKELKELIANLLTAARLLIAKKWKATILLVNL</sequence>
<reference evidence="1" key="2">
    <citation type="submission" date="2025-08" db="UniProtKB">
        <authorList>
            <consortium name="Ensembl"/>
        </authorList>
    </citation>
    <scope>IDENTIFICATION</scope>
</reference>
<accession>A0A803SLN0</accession>
<dbReference type="GeneTree" id="ENSGT01150000286925"/>
<dbReference type="AlphaFoldDB" id="A0A803SLN0"/>
<dbReference type="Proteomes" id="UP000001646">
    <property type="component" value="Chromosome 1"/>
</dbReference>
<name>A0A803SLN0_ANOCA</name>
<reference evidence="1 2" key="1">
    <citation type="submission" date="2009-12" db="EMBL/GenBank/DDBJ databases">
        <title>The Genome Sequence of Anolis carolinensis (Green Anole Lizard).</title>
        <authorList>
            <consortium name="The Genome Sequencing Platform"/>
            <person name="Di Palma F."/>
            <person name="Alfoldi J."/>
            <person name="Heiman D."/>
            <person name="Young S."/>
            <person name="Grabherr M."/>
            <person name="Johnson J."/>
            <person name="Lander E.S."/>
            <person name="Lindblad-Toh K."/>
        </authorList>
    </citation>
    <scope>NUCLEOTIDE SEQUENCE [LARGE SCALE GENOMIC DNA]</scope>
    <source>
        <strain evidence="1 2">JBL SC #1</strain>
    </source>
</reference>
<evidence type="ECO:0008006" key="3">
    <source>
        <dbReference type="Google" id="ProtNLM"/>
    </source>
</evidence>
<dbReference type="Ensembl" id="ENSACAT00000051663.1">
    <property type="protein sequence ID" value="ENSACAP00000023870.1"/>
    <property type="gene ID" value="ENSACAG00000039494.1"/>
</dbReference>
<keyword evidence="2" id="KW-1185">Reference proteome</keyword>
<proteinExistence type="predicted"/>
<reference evidence="1" key="3">
    <citation type="submission" date="2025-09" db="UniProtKB">
        <authorList>
            <consortium name="Ensembl"/>
        </authorList>
    </citation>
    <scope>IDENTIFICATION</scope>
</reference>
<organism evidence="1 2">
    <name type="scientific">Anolis carolinensis</name>
    <name type="common">Green anole</name>
    <name type="synonym">American chameleon</name>
    <dbReference type="NCBI Taxonomy" id="28377"/>
    <lineage>
        <taxon>Eukaryota</taxon>
        <taxon>Metazoa</taxon>
        <taxon>Chordata</taxon>
        <taxon>Craniata</taxon>
        <taxon>Vertebrata</taxon>
        <taxon>Euteleostomi</taxon>
        <taxon>Lepidosauria</taxon>
        <taxon>Squamata</taxon>
        <taxon>Bifurcata</taxon>
        <taxon>Unidentata</taxon>
        <taxon>Episquamata</taxon>
        <taxon>Toxicofera</taxon>
        <taxon>Iguania</taxon>
        <taxon>Dactyloidae</taxon>
        <taxon>Anolis</taxon>
    </lineage>
</organism>
<dbReference type="InParanoid" id="A0A803SLN0"/>
<evidence type="ECO:0000313" key="2">
    <source>
        <dbReference type="Proteomes" id="UP000001646"/>
    </source>
</evidence>
<evidence type="ECO:0000313" key="1">
    <source>
        <dbReference type="Ensembl" id="ENSACAP00000023870.1"/>
    </source>
</evidence>